<accession>A0A6A3G772</accession>
<dbReference type="Proteomes" id="UP000435112">
    <property type="component" value="Unassembled WGS sequence"/>
</dbReference>
<evidence type="ECO:0000313" key="2">
    <source>
        <dbReference type="Proteomes" id="UP000435112"/>
    </source>
</evidence>
<gene>
    <name evidence="1" type="ORF">PR002_g32448</name>
</gene>
<dbReference type="EMBL" id="QXFU01010777">
    <property type="protein sequence ID" value="KAE8953222.1"/>
    <property type="molecule type" value="Genomic_DNA"/>
</dbReference>
<organism evidence="1 2">
    <name type="scientific">Phytophthora rubi</name>
    <dbReference type="NCBI Taxonomy" id="129364"/>
    <lineage>
        <taxon>Eukaryota</taxon>
        <taxon>Sar</taxon>
        <taxon>Stramenopiles</taxon>
        <taxon>Oomycota</taxon>
        <taxon>Peronosporomycetes</taxon>
        <taxon>Peronosporales</taxon>
        <taxon>Peronosporaceae</taxon>
        <taxon>Phytophthora</taxon>
    </lineage>
</organism>
<comment type="caution">
    <text evidence="1">The sequence shown here is derived from an EMBL/GenBank/DDBJ whole genome shotgun (WGS) entry which is preliminary data.</text>
</comment>
<sequence>MSIVCGSIVFGLRGIHHLGPVVAGVGARLLPDHAGRRADRGNAASMHRFSRWEWGVLVR</sequence>
<protein>
    <submittedName>
        <fullName evidence="1">Uncharacterized protein</fullName>
    </submittedName>
</protein>
<feature type="non-terminal residue" evidence="1">
    <location>
        <position position="59"/>
    </location>
</feature>
<proteinExistence type="predicted"/>
<reference evidence="1 2" key="1">
    <citation type="submission" date="2018-09" db="EMBL/GenBank/DDBJ databases">
        <title>Genomic investigation of the strawberry pathogen Phytophthora fragariae indicates pathogenicity is determined by transcriptional variation in three key races.</title>
        <authorList>
            <person name="Adams T.M."/>
            <person name="Armitage A.D."/>
            <person name="Sobczyk M.K."/>
            <person name="Bates H.J."/>
            <person name="Dunwell J.M."/>
            <person name="Nellist C.F."/>
            <person name="Harrison R.J."/>
        </authorList>
    </citation>
    <scope>NUCLEOTIDE SEQUENCE [LARGE SCALE GENOMIC DNA]</scope>
    <source>
        <strain evidence="1 2">SCRP324</strain>
    </source>
</reference>
<evidence type="ECO:0000313" key="1">
    <source>
        <dbReference type="EMBL" id="KAE8953222.1"/>
    </source>
</evidence>
<name>A0A6A3G772_9STRA</name>
<dbReference type="AlphaFoldDB" id="A0A6A3G772"/>